<evidence type="ECO:0000256" key="6">
    <source>
        <dbReference type="ARBA" id="ARBA00023136"/>
    </source>
</evidence>
<keyword evidence="4 7" id="KW-0812">Transmembrane</keyword>
<dbReference type="EMBL" id="JAUYVH010000001">
    <property type="protein sequence ID" value="MDQ9169332.1"/>
    <property type="molecule type" value="Genomic_DNA"/>
</dbReference>
<evidence type="ECO:0000256" key="5">
    <source>
        <dbReference type="ARBA" id="ARBA00022989"/>
    </source>
</evidence>
<dbReference type="PANTHER" id="PTHR43663:SF1">
    <property type="entry name" value="CHROMATE TRANSPORTER"/>
    <property type="match status" value="1"/>
</dbReference>
<feature type="transmembrane region" description="Helical" evidence="7">
    <location>
        <begin position="85"/>
        <end position="108"/>
    </location>
</feature>
<dbReference type="InterPro" id="IPR052518">
    <property type="entry name" value="CHR_Transporter"/>
</dbReference>
<evidence type="ECO:0000256" key="1">
    <source>
        <dbReference type="ARBA" id="ARBA00004651"/>
    </source>
</evidence>
<reference evidence="8 9" key="1">
    <citation type="submission" date="2023-08" db="EMBL/GenBank/DDBJ databases">
        <title>Oxalobacteraceae gen .nov., isolated from river sludge outside the plant.</title>
        <authorList>
            <person name="Zhao S.Y."/>
        </authorList>
    </citation>
    <scope>NUCLEOTIDE SEQUENCE [LARGE SCALE GENOMIC DNA]</scope>
    <source>
        <strain evidence="8 9">R-40</strain>
    </source>
</reference>
<comment type="subcellular location">
    <subcellularLocation>
        <location evidence="1">Cell membrane</location>
        <topology evidence="1">Multi-pass membrane protein</topology>
    </subcellularLocation>
</comment>
<accession>A0ABU1BKD3</accession>
<feature type="transmembrane region" description="Helical" evidence="7">
    <location>
        <begin position="147"/>
        <end position="167"/>
    </location>
</feature>
<name>A0ABU1BKD3_9BURK</name>
<evidence type="ECO:0000256" key="4">
    <source>
        <dbReference type="ARBA" id="ARBA00022692"/>
    </source>
</evidence>
<keyword evidence="6 7" id="KW-0472">Membrane</keyword>
<evidence type="ECO:0000313" key="9">
    <source>
        <dbReference type="Proteomes" id="UP001225596"/>
    </source>
</evidence>
<keyword evidence="3" id="KW-1003">Cell membrane</keyword>
<dbReference type="InterPro" id="IPR003370">
    <property type="entry name" value="Chromate_transpt"/>
</dbReference>
<keyword evidence="9" id="KW-1185">Reference proteome</keyword>
<keyword evidence="5 7" id="KW-1133">Transmembrane helix</keyword>
<evidence type="ECO:0000256" key="7">
    <source>
        <dbReference type="SAM" id="Phobius"/>
    </source>
</evidence>
<organism evidence="8 9">
    <name type="scientific">Keguizhuia sedimenti</name>
    <dbReference type="NCBI Taxonomy" id="3064264"/>
    <lineage>
        <taxon>Bacteria</taxon>
        <taxon>Pseudomonadati</taxon>
        <taxon>Pseudomonadota</taxon>
        <taxon>Betaproteobacteria</taxon>
        <taxon>Burkholderiales</taxon>
        <taxon>Oxalobacteraceae</taxon>
        <taxon>Keguizhuia</taxon>
    </lineage>
</organism>
<feature type="transmembrane region" description="Helical" evidence="7">
    <location>
        <begin position="120"/>
        <end position="140"/>
    </location>
</feature>
<dbReference type="RefSeq" id="WP_338435204.1">
    <property type="nucleotide sequence ID" value="NZ_JAUYVH010000001.1"/>
</dbReference>
<protein>
    <submittedName>
        <fullName evidence="8">Chromate transporter</fullName>
    </submittedName>
</protein>
<evidence type="ECO:0000256" key="2">
    <source>
        <dbReference type="ARBA" id="ARBA00005262"/>
    </source>
</evidence>
<dbReference type="PANTHER" id="PTHR43663">
    <property type="entry name" value="CHROMATE TRANSPORT PROTEIN-RELATED"/>
    <property type="match status" value="1"/>
</dbReference>
<evidence type="ECO:0000313" key="8">
    <source>
        <dbReference type="EMBL" id="MDQ9169332.1"/>
    </source>
</evidence>
<comment type="similarity">
    <text evidence="2">Belongs to the chromate ion transporter (CHR) (TC 2.A.51) family.</text>
</comment>
<sequence>MPSTDLPASNVRPQSLRDLFTTFTLLALQGFGGVLAVTQHELVERKRWLTREEFIEELAVAQIMPGPNVINLSIMLGARYFGWRGALASLAGMLILPMIVVLSLAVVYAQFAQHAEVAGALRGMGAVAAGLIVSSGLRLLPTLRHNALGLTACYLLGGLCLVAVAVLRWPLLYVLPVLGVLSCTLTYMKLKP</sequence>
<feature type="transmembrane region" description="Helical" evidence="7">
    <location>
        <begin position="20"/>
        <end position="38"/>
    </location>
</feature>
<comment type="caution">
    <text evidence="8">The sequence shown here is derived from an EMBL/GenBank/DDBJ whole genome shotgun (WGS) entry which is preliminary data.</text>
</comment>
<dbReference type="Proteomes" id="UP001225596">
    <property type="component" value="Unassembled WGS sequence"/>
</dbReference>
<gene>
    <name evidence="8" type="ORF">Q8A64_02790</name>
</gene>
<evidence type="ECO:0000256" key="3">
    <source>
        <dbReference type="ARBA" id="ARBA00022475"/>
    </source>
</evidence>
<proteinExistence type="inferred from homology"/>
<dbReference type="Pfam" id="PF02417">
    <property type="entry name" value="Chromate_transp"/>
    <property type="match status" value="1"/>
</dbReference>